<evidence type="ECO:0000313" key="5">
    <source>
        <dbReference type="EMBL" id="BBY83992.1"/>
    </source>
</evidence>
<dbReference type="InterPro" id="IPR029058">
    <property type="entry name" value="AB_hydrolase_fold"/>
</dbReference>
<dbReference type="GO" id="GO:0016787">
    <property type="term" value="F:hydrolase activity"/>
    <property type="evidence" value="ECO:0007669"/>
    <property type="project" value="UniProtKB-KW"/>
</dbReference>
<sequence>MSAAEEKSAVPEPIDAILQKVLEAVPFQLTTDGGPGAARRRFAELPRREVHPEVHSADRVVDGPAGPIPIRVYWPPEADQTVVPVVVYLHGGGWSVGDLDSYDGTARMHAVGAGAVVVSVDYRLAPEHPYPAAVDDAWAATRWVAQHAAELGADPVRLAVAGDSAGGNLAAVMAQLARDTGGPSIAFTLLWYPSTTFDTTLPSFAENADAPVLNLSACSGYTRWYVGDLDMFDPPATLVPARAENLSGLPPTYIAVAGHDPLRDDGIRYTELLAAAGVPVQLHTAGSLVHGYPAYAGVVPAATEAADRGLAALRDALIDDHTS</sequence>
<evidence type="ECO:0000259" key="4">
    <source>
        <dbReference type="Pfam" id="PF07859"/>
    </source>
</evidence>
<evidence type="ECO:0000313" key="6">
    <source>
        <dbReference type="Proteomes" id="UP000467252"/>
    </source>
</evidence>
<dbReference type="FunFam" id="3.40.50.1820:FF:000089">
    <property type="entry name" value="Alpha/beta hydrolase"/>
    <property type="match status" value="1"/>
</dbReference>
<dbReference type="PANTHER" id="PTHR48081">
    <property type="entry name" value="AB HYDROLASE SUPERFAMILY PROTEIN C4A8.06C"/>
    <property type="match status" value="1"/>
</dbReference>
<dbReference type="PROSITE" id="PS01174">
    <property type="entry name" value="LIPASE_GDXG_SER"/>
    <property type="match status" value="1"/>
</dbReference>
<dbReference type="PANTHER" id="PTHR48081:SF8">
    <property type="entry name" value="ALPHA_BETA HYDROLASE FOLD-3 DOMAIN-CONTAINING PROTEIN-RELATED"/>
    <property type="match status" value="1"/>
</dbReference>
<proteinExistence type="inferred from homology"/>
<gene>
    <name evidence="5" type="ORF">MPUL_51500</name>
</gene>
<keyword evidence="6" id="KW-1185">Reference proteome</keyword>
<dbReference type="InterPro" id="IPR033140">
    <property type="entry name" value="Lipase_GDXG_put_SER_AS"/>
</dbReference>
<dbReference type="EMBL" id="AP022599">
    <property type="protein sequence ID" value="BBY83992.1"/>
    <property type="molecule type" value="Genomic_DNA"/>
</dbReference>
<dbReference type="InterPro" id="IPR013094">
    <property type="entry name" value="AB_hydrolase_3"/>
</dbReference>
<dbReference type="Pfam" id="PF07859">
    <property type="entry name" value="Abhydrolase_3"/>
    <property type="match status" value="1"/>
</dbReference>
<evidence type="ECO:0000256" key="1">
    <source>
        <dbReference type="ARBA" id="ARBA00010515"/>
    </source>
</evidence>
<dbReference type="AlphaFoldDB" id="A0A7I7URA4"/>
<feature type="domain" description="Alpha/beta hydrolase fold-3" evidence="4">
    <location>
        <begin position="86"/>
        <end position="292"/>
    </location>
</feature>
<comment type="similarity">
    <text evidence="1">Belongs to the 'GDXG' lipolytic enzyme family.</text>
</comment>
<evidence type="ECO:0000256" key="2">
    <source>
        <dbReference type="ARBA" id="ARBA00022801"/>
    </source>
</evidence>
<dbReference type="Proteomes" id="UP000467252">
    <property type="component" value="Chromosome"/>
</dbReference>
<protein>
    <submittedName>
        <fullName evidence="5">Lipase</fullName>
    </submittedName>
</protein>
<dbReference type="Gene3D" id="3.40.50.1820">
    <property type="entry name" value="alpha/beta hydrolase"/>
    <property type="match status" value="1"/>
</dbReference>
<accession>A0A7I7URA4</accession>
<dbReference type="InterPro" id="IPR050300">
    <property type="entry name" value="GDXG_lipolytic_enzyme"/>
</dbReference>
<evidence type="ECO:0000256" key="3">
    <source>
        <dbReference type="PROSITE-ProRule" id="PRU10038"/>
    </source>
</evidence>
<feature type="active site" evidence="3">
    <location>
        <position position="164"/>
    </location>
</feature>
<reference evidence="5 6" key="1">
    <citation type="journal article" date="2019" name="Emerg. Microbes Infect.">
        <title>Comprehensive subspecies identification of 175 nontuberculous mycobacteria species based on 7547 genomic profiles.</title>
        <authorList>
            <person name="Matsumoto Y."/>
            <person name="Kinjo T."/>
            <person name="Motooka D."/>
            <person name="Nabeya D."/>
            <person name="Jung N."/>
            <person name="Uechi K."/>
            <person name="Horii T."/>
            <person name="Iida T."/>
            <person name="Fujita J."/>
            <person name="Nakamura S."/>
        </authorList>
    </citation>
    <scope>NUCLEOTIDE SEQUENCE [LARGE SCALE GENOMIC DNA]</scope>
    <source>
        <strain evidence="5 6">JCM 6370</strain>
    </source>
</reference>
<keyword evidence="2" id="KW-0378">Hydrolase</keyword>
<dbReference type="RefSeq" id="WP_163905265.1">
    <property type="nucleotide sequence ID" value="NZ_AP022599.1"/>
</dbReference>
<name>A0A7I7URA4_MYCPV</name>
<organism evidence="5 6">
    <name type="scientific">Mycolicibacterium pulveris</name>
    <name type="common">Mycobacterium pulveris</name>
    <dbReference type="NCBI Taxonomy" id="36813"/>
    <lineage>
        <taxon>Bacteria</taxon>
        <taxon>Bacillati</taxon>
        <taxon>Actinomycetota</taxon>
        <taxon>Actinomycetes</taxon>
        <taxon>Mycobacteriales</taxon>
        <taxon>Mycobacteriaceae</taxon>
        <taxon>Mycolicibacterium</taxon>
    </lineage>
</organism>
<dbReference type="SUPFAM" id="SSF53474">
    <property type="entry name" value="alpha/beta-Hydrolases"/>
    <property type="match status" value="1"/>
</dbReference>